<dbReference type="GeneID" id="85318214"/>
<proteinExistence type="predicted"/>
<dbReference type="RefSeq" id="XP_060293219.1">
    <property type="nucleotide sequence ID" value="XM_060434944.1"/>
</dbReference>
<gene>
    <name evidence="1" type="ORF">B0T26DRAFT_428615</name>
</gene>
<protein>
    <submittedName>
        <fullName evidence="1">Uncharacterized protein</fullName>
    </submittedName>
</protein>
<evidence type="ECO:0000313" key="2">
    <source>
        <dbReference type="Proteomes" id="UP001172101"/>
    </source>
</evidence>
<name>A0AA40A644_9PEZI</name>
<sequence length="152" mass="16640">MRVLAESESQLSALRVRSAALQEHNTPTLASGIRIKGNIATGGSIQINLVNHYYSREITGKDSRIDEHVEIDDVTNLISAQSSPAGLATVEGINQWRGWDVAVAGLDEDKPTVAANPATVRSMAINRTSSSADTYSKAMLRRLNRRYQRYLA</sequence>
<dbReference type="AlphaFoldDB" id="A0AA40A644"/>
<dbReference type="Proteomes" id="UP001172101">
    <property type="component" value="Unassembled WGS sequence"/>
</dbReference>
<evidence type="ECO:0000313" key="1">
    <source>
        <dbReference type="EMBL" id="KAK0709915.1"/>
    </source>
</evidence>
<keyword evidence="2" id="KW-1185">Reference proteome</keyword>
<comment type="caution">
    <text evidence="1">The sequence shown here is derived from an EMBL/GenBank/DDBJ whole genome shotgun (WGS) entry which is preliminary data.</text>
</comment>
<accession>A0AA40A644</accession>
<dbReference type="EMBL" id="JAUIRO010000006">
    <property type="protein sequence ID" value="KAK0709915.1"/>
    <property type="molecule type" value="Genomic_DNA"/>
</dbReference>
<organism evidence="1 2">
    <name type="scientific">Lasiosphaeria miniovina</name>
    <dbReference type="NCBI Taxonomy" id="1954250"/>
    <lineage>
        <taxon>Eukaryota</taxon>
        <taxon>Fungi</taxon>
        <taxon>Dikarya</taxon>
        <taxon>Ascomycota</taxon>
        <taxon>Pezizomycotina</taxon>
        <taxon>Sordariomycetes</taxon>
        <taxon>Sordariomycetidae</taxon>
        <taxon>Sordariales</taxon>
        <taxon>Lasiosphaeriaceae</taxon>
        <taxon>Lasiosphaeria</taxon>
    </lineage>
</organism>
<reference evidence="1" key="1">
    <citation type="submission" date="2023-06" db="EMBL/GenBank/DDBJ databases">
        <title>Genome-scale phylogeny and comparative genomics of the fungal order Sordariales.</title>
        <authorList>
            <consortium name="Lawrence Berkeley National Laboratory"/>
            <person name="Hensen N."/>
            <person name="Bonometti L."/>
            <person name="Westerberg I."/>
            <person name="Brannstrom I.O."/>
            <person name="Guillou S."/>
            <person name="Cros-Aarteil S."/>
            <person name="Calhoun S."/>
            <person name="Haridas S."/>
            <person name="Kuo A."/>
            <person name="Mondo S."/>
            <person name="Pangilinan J."/>
            <person name="Riley R."/>
            <person name="LaButti K."/>
            <person name="Andreopoulos B."/>
            <person name="Lipzen A."/>
            <person name="Chen C."/>
            <person name="Yanf M."/>
            <person name="Daum C."/>
            <person name="Ng V."/>
            <person name="Clum A."/>
            <person name="Steindorff A."/>
            <person name="Ohm R."/>
            <person name="Martin F."/>
            <person name="Silar P."/>
            <person name="Natvig D."/>
            <person name="Lalanne C."/>
            <person name="Gautier V."/>
            <person name="Ament-velasquez S.L."/>
            <person name="Kruys A."/>
            <person name="Hutchinson M.I."/>
            <person name="Powell A.J."/>
            <person name="Barry K."/>
            <person name="Miller A.N."/>
            <person name="Grigoriev I.V."/>
            <person name="Debuchy R."/>
            <person name="Gladieux P."/>
            <person name="Thoren M.H."/>
            <person name="Johannesson H."/>
        </authorList>
    </citation>
    <scope>NUCLEOTIDE SEQUENCE</scope>
    <source>
        <strain evidence="1">SMH2392-1A</strain>
    </source>
</reference>